<dbReference type="InterPro" id="IPR058580">
    <property type="entry name" value="DUF2828"/>
</dbReference>
<feature type="domain" description="DUF7788" evidence="2">
    <location>
        <begin position="276"/>
        <end position="447"/>
    </location>
</feature>
<accession>A0A6C0LK46</accession>
<dbReference type="AlphaFoldDB" id="A0A6C0LK46"/>
<dbReference type="InterPro" id="IPR056690">
    <property type="entry name" value="DUF7788"/>
</dbReference>
<proteinExistence type="predicted"/>
<dbReference type="Pfam" id="PF11443">
    <property type="entry name" value="DUF2828"/>
    <property type="match status" value="2"/>
</dbReference>
<dbReference type="InterPro" id="IPR011205">
    <property type="entry name" value="UCP015417_vWA"/>
</dbReference>
<evidence type="ECO:0000259" key="1">
    <source>
        <dbReference type="Pfam" id="PF11443"/>
    </source>
</evidence>
<evidence type="ECO:0000313" key="3">
    <source>
        <dbReference type="EMBL" id="QHU29562.1"/>
    </source>
</evidence>
<dbReference type="Pfam" id="PF25043">
    <property type="entry name" value="DUF7788"/>
    <property type="match status" value="1"/>
</dbReference>
<protein>
    <recommendedName>
        <fullName evidence="4">TROVE domain-containing protein</fullName>
    </recommendedName>
</protein>
<dbReference type="InterPro" id="IPR036465">
    <property type="entry name" value="vWFA_dom_sf"/>
</dbReference>
<sequence>METTNNANLDLFIQLVRSANKPTLNDLLNKSWEENKLKTIAIIFNSRDRIGGKKEKDVSNFCLSWLKKNYNEIYKMNVLTYINKYGCWNDLNYVIKTNYKNNYEYKLFANQLKEDKKALDENRPISLCAKWVINANTDHTIKIARYLFDDIKNYHEKYRKEYLKPLRQKLELVETKICNNDWENVNYNKIPAGALKYYKKLFIKKDGNNYSNFIKDLTENNKKIKITGLLPHQIIKTYLDNMHNDDIDETLELEWKTLVSFYTDMNINSNDDDSILPVVDVSGSMFCFSNKKSTVMPVTVSIALGLLLAEINKGIYHNKVITFSEKPQIFEVRGKTLKDKIKCLRDAEMGFNTNFLKIADLLINNNLTCKRLICFTDMQFDVGQHHNLFIEKFKNNGLEVPELIYWNLSGEFNNFPINDTNTNTSILSGFSEQFLKIILEKDALDAPKIMNKILEPYYEFIKI</sequence>
<reference evidence="3" key="1">
    <citation type="journal article" date="2020" name="Nature">
        <title>Giant virus diversity and host interactions through global metagenomics.</title>
        <authorList>
            <person name="Schulz F."/>
            <person name="Roux S."/>
            <person name="Paez-Espino D."/>
            <person name="Jungbluth S."/>
            <person name="Walsh D.A."/>
            <person name="Denef V.J."/>
            <person name="McMahon K.D."/>
            <person name="Konstantinidis K.T."/>
            <person name="Eloe-Fadrosh E.A."/>
            <person name="Kyrpides N.C."/>
            <person name="Woyke T."/>
        </authorList>
    </citation>
    <scope>NUCLEOTIDE SEQUENCE</scope>
    <source>
        <strain evidence="3">GVMAG-M-3300027804-48</strain>
    </source>
</reference>
<dbReference type="Gene3D" id="3.40.50.410">
    <property type="entry name" value="von Willebrand factor, type A domain"/>
    <property type="match status" value="1"/>
</dbReference>
<feature type="domain" description="DUF2828" evidence="1">
    <location>
        <begin position="106"/>
        <end position="260"/>
    </location>
</feature>
<dbReference type="PANTHER" id="PTHR31373">
    <property type="entry name" value="OS06G0652100 PROTEIN"/>
    <property type="match status" value="1"/>
</dbReference>
<dbReference type="PIRSF" id="PIRSF015417">
    <property type="entry name" value="T31B5_30_vWA"/>
    <property type="match status" value="1"/>
</dbReference>
<evidence type="ECO:0000259" key="2">
    <source>
        <dbReference type="Pfam" id="PF25043"/>
    </source>
</evidence>
<dbReference type="PANTHER" id="PTHR31373:SF27">
    <property type="entry name" value="TROVE DOMAIN-CONTAINING PROTEIN"/>
    <property type="match status" value="1"/>
</dbReference>
<dbReference type="SUPFAM" id="SSF53300">
    <property type="entry name" value="vWA-like"/>
    <property type="match status" value="1"/>
</dbReference>
<organism evidence="3">
    <name type="scientific">viral metagenome</name>
    <dbReference type="NCBI Taxonomy" id="1070528"/>
    <lineage>
        <taxon>unclassified sequences</taxon>
        <taxon>metagenomes</taxon>
        <taxon>organismal metagenomes</taxon>
    </lineage>
</organism>
<name>A0A6C0LK46_9ZZZZ</name>
<feature type="domain" description="DUF2828" evidence="1">
    <location>
        <begin position="3"/>
        <end position="97"/>
    </location>
</feature>
<evidence type="ECO:0008006" key="4">
    <source>
        <dbReference type="Google" id="ProtNLM"/>
    </source>
</evidence>
<dbReference type="EMBL" id="MN740490">
    <property type="protein sequence ID" value="QHU29562.1"/>
    <property type="molecule type" value="Genomic_DNA"/>
</dbReference>